<name>A0A644YUK6_9ZZZZ</name>
<dbReference type="GO" id="GO:0043190">
    <property type="term" value="C:ATP-binding cassette (ABC) transporter complex"/>
    <property type="evidence" value="ECO:0007669"/>
    <property type="project" value="InterPro"/>
</dbReference>
<dbReference type="InterPro" id="IPR003339">
    <property type="entry name" value="ABC/ECF_trnsptr_transmembrane"/>
</dbReference>
<keyword evidence="5 6" id="KW-0472">Membrane</keyword>
<evidence type="ECO:0000256" key="2">
    <source>
        <dbReference type="ARBA" id="ARBA00022475"/>
    </source>
</evidence>
<evidence type="ECO:0000256" key="6">
    <source>
        <dbReference type="SAM" id="Phobius"/>
    </source>
</evidence>
<keyword evidence="2" id="KW-1003">Cell membrane</keyword>
<dbReference type="PANTHER" id="PTHR34857:SF2">
    <property type="entry name" value="SLL0384 PROTEIN"/>
    <property type="match status" value="1"/>
</dbReference>
<comment type="caution">
    <text evidence="7">The sequence shown here is derived from an EMBL/GenBank/DDBJ whole genome shotgun (WGS) entry which is preliminary data.</text>
</comment>
<dbReference type="InterPro" id="IPR051611">
    <property type="entry name" value="ECF_transporter_component"/>
</dbReference>
<evidence type="ECO:0008006" key="8">
    <source>
        <dbReference type="Google" id="ProtNLM"/>
    </source>
</evidence>
<protein>
    <recommendedName>
        <fullName evidence="8">Energy-coupling factor transporter transmembrane protein EcfT</fullName>
    </recommendedName>
</protein>
<keyword evidence="3 6" id="KW-0812">Transmembrane</keyword>
<dbReference type="InterPro" id="IPR012809">
    <property type="entry name" value="ECF_CbiQ"/>
</dbReference>
<accession>A0A644YUK6</accession>
<gene>
    <name evidence="7" type="ORF">SDC9_78554</name>
</gene>
<evidence type="ECO:0000256" key="4">
    <source>
        <dbReference type="ARBA" id="ARBA00022989"/>
    </source>
</evidence>
<comment type="subcellular location">
    <subcellularLocation>
        <location evidence="1">Cell membrane</location>
        <topology evidence="1">Multi-pass membrane protein</topology>
    </subcellularLocation>
</comment>
<evidence type="ECO:0000256" key="3">
    <source>
        <dbReference type="ARBA" id="ARBA00022692"/>
    </source>
</evidence>
<feature type="transmembrane region" description="Helical" evidence="6">
    <location>
        <begin position="241"/>
        <end position="260"/>
    </location>
</feature>
<feature type="transmembrane region" description="Helical" evidence="6">
    <location>
        <begin position="52"/>
        <end position="72"/>
    </location>
</feature>
<feature type="transmembrane region" description="Helical" evidence="6">
    <location>
        <begin position="116"/>
        <end position="135"/>
    </location>
</feature>
<organism evidence="7">
    <name type="scientific">bioreactor metagenome</name>
    <dbReference type="NCBI Taxonomy" id="1076179"/>
    <lineage>
        <taxon>unclassified sequences</taxon>
        <taxon>metagenomes</taxon>
        <taxon>ecological metagenomes</taxon>
    </lineage>
</organism>
<dbReference type="PANTHER" id="PTHR34857">
    <property type="entry name" value="SLL0384 PROTEIN"/>
    <property type="match status" value="1"/>
</dbReference>
<proteinExistence type="predicted"/>
<dbReference type="CDD" id="cd16914">
    <property type="entry name" value="EcfT"/>
    <property type="match status" value="1"/>
</dbReference>
<evidence type="ECO:0000256" key="5">
    <source>
        <dbReference type="ARBA" id="ARBA00023136"/>
    </source>
</evidence>
<keyword evidence="4 6" id="KW-1133">Transmembrane helix</keyword>
<dbReference type="AlphaFoldDB" id="A0A644YUK6"/>
<dbReference type="NCBIfam" id="TIGR02454">
    <property type="entry name" value="ECF_T_CbiQ"/>
    <property type="match status" value="1"/>
</dbReference>
<feature type="transmembrane region" description="Helical" evidence="6">
    <location>
        <begin position="29"/>
        <end position="46"/>
    </location>
</feature>
<dbReference type="Pfam" id="PF02361">
    <property type="entry name" value="CbiQ"/>
    <property type="match status" value="1"/>
</dbReference>
<dbReference type="EMBL" id="VSSQ01006235">
    <property type="protein sequence ID" value="MPM31997.1"/>
    <property type="molecule type" value="Genomic_DNA"/>
</dbReference>
<evidence type="ECO:0000313" key="7">
    <source>
        <dbReference type="EMBL" id="MPM31997.1"/>
    </source>
</evidence>
<sequence length="269" mass="30712">MTNLINALYNIRLLDDLAKKNTPIHDLHPLVKLLTTVIYLAVVMSFDRYEIINLLPFMFFPFFVTLLAELPLMPIVHRLLLVLPLIIGIGILNPIIDNHVITILGVNFSRGWLTFLSLSIKGILSVAAGIILIATTGMDRLAVAMRMLKIPKIFVLQLLLTYRYITVLMEEFLRMSQAYSLRAPEENGISKNNWGSFAGQLILRTFDRAERVYQAMLLRGFTMEYNVGCIEKASFKDFTYLIGWSLFFIVAKIYNLPLFLESLITGVFK</sequence>
<feature type="transmembrane region" description="Helical" evidence="6">
    <location>
        <begin position="79"/>
        <end position="96"/>
    </location>
</feature>
<dbReference type="GO" id="GO:0006824">
    <property type="term" value="P:cobalt ion transport"/>
    <property type="evidence" value="ECO:0007669"/>
    <property type="project" value="InterPro"/>
</dbReference>
<evidence type="ECO:0000256" key="1">
    <source>
        <dbReference type="ARBA" id="ARBA00004651"/>
    </source>
</evidence>
<reference evidence="7" key="1">
    <citation type="submission" date="2019-08" db="EMBL/GenBank/DDBJ databases">
        <authorList>
            <person name="Kucharzyk K."/>
            <person name="Murdoch R.W."/>
            <person name="Higgins S."/>
            <person name="Loffler F."/>
        </authorList>
    </citation>
    <scope>NUCLEOTIDE SEQUENCE</scope>
</reference>